<dbReference type="GO" id="GO:0005737">
    <property type="term" value="C:cytoplasm"/>
    <property type="evidence" value="ECO:0007669"/>
    <property type="project" value="UniProtKB-SubCell"/>
</dbReference>
<dbReference type="RefSeq" id="WP_308728504.1">
    <property type="nucleotide sequence ID" value="NZ_JAJEQF010000027.1"/>
</dbReference>
<keyword evidence="2 8" id="KW-0820">tRNA-binding</keyword>
<dbReference type="PROSITE" id="PS01196">
    <property type="entry name" value="PEPT_TRNA_HYDROL_2"/>
    <property type="match status" value="1"/>
</dbReference>
<keyword evidence="3 8" id="KW-0378">Hydrolase</keyword>
<evidence type="ECO:0000256" key="7">
    <source>
        <dbReference type="ARBA" id="ARBA00050038"/>
    </source>
</evidence>
<comment type="function">
    <text evidence="8">Catalyzes the release of premature peptidyl moieties from peptidyl-tRNA molecules trapped in stalled 50S ribosomal subunits, and thus maintains levels of free tRNAs and 50S ribosomes.</text>
</comment>
<evidence type="ECO:0000256" key="6">
    <source>
        <dbReference type="ARBA" id="ARBA00048707"/>
    </source>
</evidence>
<dbReference type="PANTHER" id="PTHR17224:SF1">
    <property type="entry name" value="PEPTIDYL-TRNA HYDROLASE"/>
    <property type="match status" value="1"/>
</dbReference>
<feature type="binding site" evidence="8">
    <location>
        <position position="64"/>
    </location>
    <ligand>
        <name>tRNA</name>
        <dbReference type="ChEBI" id="CHEBI:17843"/>
    </ligand>
</feature>
<dbReference type="InterPro" id="IPR018171">
    <property type="entry name" value="Pept_tRNA_hydro_CS"/>
</dbReference>
<dbReference type="Gene3D" id="3.40.50.1470">
    <property type="entry name" value="Peptidyl-tRNA hydrolase"/>
    <property type="match status" value="1"/>
</dbReference>
<evidence type="ECO:0000256" key="2">
    <source>
        <dbReference type="ARBA" id="ARBA00022555"/>
    </source>
</evidence>
<dbReference type="PROSITE" id="PS01195">
    <property type="entry name" value="PEPT_TRNA_HYDROL_1"/>
    <property type="match status" value="1"/>
</dbReference>
<organism evidence="11 12">
    <name type="scientific">Gallintestinimicrobium propionicum</name>
    <dbReference type="NCBI Taxonomy" id="2981770"/>
    <lineage>
        <taxon>Bacteria</taxon>
        <taxon>Bacillati</taxon>
        <taxon>Bacillota</taxon>
        <taxon>Clostridia</taxon>
        <taxon>Lachnospirales</taxon>
        <taxon>Lachnospiraceae</taxon>
        <taxon>Gallintestinimicrobium</taxon>
    </lineage>
</organism>
<comment type="caution">
    <text evidence="11">The sequence shown here is derived from an EMBL/GenBank/DDBJ whole genome shotgun (WGS) entry which is preliminary data.</text>
</comment>
<proteinExistence type="inferred from homology"/>
<comment type="function">
    <text evidence="8">Hydrolyzes ribosome-free peptidyl-tRNAs (with 1 or more amino acids incorporated), which drop off the ribosome during protein synthesis, or as a result of ribosome stalling.</text>
</comment>
<feature type="binding site" evidence="8">
    <location>
        <position position="66"/>
    </location>
    <ligand>
        <name>tRNA</name>
        <dbReference type="ChEBI" id="CHEBI:17843"/>
    </ligand>
</feature>
<comment type="subcellular location">
    <subcellularLocation>
        <location evidence="8">Cytoplasm</location>
    </subcellularLocation>
</comment>
<dbReference type="PANTHER" id="PTHR17224">
    <property type="entry name" value="PEPTIDYL-TRNA HYDROLASE"/>
    <property type="match status" value="1"/>
</dbReference>
<dbReference type="HAMAP" id="MF_00083">
    <property type="entry name" value="Pept_tRNA_hydro_bact"/>
    <property type="match status" value="1"/>
</dbReference>
<feature type="site" description="Discriminates between blocked and unblocked aminoacyl-tRNA" evidence="8">
    <location>
        <position position="9"/>
    </location>
</feature>
<dbReference type="EC" id="3.1.1.29" evidence="1 8"/>
<sequence length="193" mass="21198">MYVIAGLGNPKKEYDNTRHNIGFSVIDMLADKTGISVNTAKHKGLLGAGYLNGQKIILVKPLTYMNLSGECIREVLDYYKVDGSTNLIVIHDDISLEPGIIRVRKKGSAGGHNGLKNIIQHLGKDQFVRIKVGVGAKPAGYDLADYVLGHFDREEQVLMKQVSEEVCEAVQMILEKGPDAAMNVYNGRKVEKA</sequence>
<comment type="similarity">
    <text evidence="5 8 10">Belongs to the PTH family.</text>
</comment>
<keyword evidence="8" id="KW-0963">Cytoplasm</keyword>
<evidence type="ECO:0000313" key="12">
    <source>
        <dbReference type="Proteomes" id="UP001199355"/>
    </source>
</evidence>
<dbReference type="CDD" id="cd00462">
    <property type="entry name" value="PTH"/>
    <property type="match status" value="1"/>
</dbReference>
<evidence type="ECO:0000313" key="11">
    <source>
        <dbReference type="EMBL" id="MCC2168103.1"/>
    </source>
</evidence>
<evidence type="ECO:0000256" key="1">
    <source>
        <dbReference type="ARBA" id="ARBA00013260"/>
    </source>
</evidence>
<accession>A0AAE3AUK1</accession>
<keyword evidence="12" id="KW-1185">Reference proteome</keyword>
<feature type="active site" description="Proton acceptor" evidence="8">
    <location>
        <position position="19"/>
    </location>
</feature>
<dbReference type="InterPro" id="IPR001328">
    <property type="entry name" value="Pept_tRNA_hydro"/>
</dbReference>
<reference evidence="11 12" key="1">
    <citation type="submission" date="2021-10" db="EMBL/GenBank/DDBJ databases">
        <title>Anaerobic single-cell dispensing facilitates the cultivation of human gut bacteria.</title>
        <authorList>
            <person name="Afrizal A."/>
        </authorList>
    </citation>
    <scope>NUCLEOTIDE SEQUENCE [LARGE SCALE GENOMIC DNA]</scope>
    <source>
        <strain evidence="11 12">CLA-AA-H244</strain>
    </source>
</reference>
<evidence type="ECO:0000256" key="5">
    <source>
        <dbReference type="ARBA" id="ARBA00038063"/>
    </source>
</evidence>
<dbReference type="GO" id="GO:0000049">
    <property type="term" value="F:tRNA binding"/>
    <property type="evidence" value="ECO:0007669"/>
    <property type="project" value="UniProtKB-UniRule"/>
</dbReference>
<feature type="binding site" evidence="8">
    <location>
        <position position="14"/>
    </location>
    <ligand>
        <name>tRNA</name>
        <dbReference type="ChEBI" id="CHEBI:17843"/>
    </ligand>
</feature>
<dbReference type="NCBIfam" id="TIGR00447">
    <property type="entry name" value="pth"/>
    <property type="match status" value="1"/>
</dbReference>
<dbReference type="InterPro" id="IPR036416">
    <property type="entry name" value="Pept_tRNA_hydro_sf"/>
</dbReference>
<dbReference type="SUPFAM" id="SSF53178">
    <property type="entry name" value="Peptidyl-tRNA hydrolase-like"/>
    <property type="match status" value="1"/>
</dbReference>
<gene>
    <name evidence="8 11" type="primary">pth</name>
    <name evidence="11" type="ORF">LKD45_10460</name>
</gene>
<name>A0AAE3AUK1_9FIRM</name>
<keyword evidence="4 8" id="KW-0694">RNA-binding</keyword>
<evidence type="ECO:0000256" key="9">
    <source>
        <dbReference type="RuleBase" id="RU000673"/>
    </source>
</evidence>
<evidence type="ECO:0000256" key="10">
    <source>
        <dbReference type="RuleBase" id="RU004320"/>
    </source>
</evidence>
<comment type="subunit">
    <text evidence="8">Monomer.</text>
</comment>
<dbReference type="GO" id="GO:0072344">
    <property type="term" value="P:rescue of stalled ribosome"/>
    <property type="evidence" value="ECO:0007669"/>
    <property type="project" value="UniProtKB-UniRule"/>
</dbReference>
<evidence type="ECO:0000256" key="4">
    <source>
        <dbReference type="ARBA" id="ARBA00022884"/>
    </source>
</evidence>
<protein>
    <recommendedName>
        <fullName evidence="7 8">Peptidyl-tRNA hydrolase</fullName>
        <shortName evidence="8">Pth</shortName>
        <ecNumber evidence="1 8">3.1.1.29</ecNumber>
    </recommendedName>
</protein>
<dbReference type="AlphaFoldDB" id="A0AAE3AUK1"/>
<dbReference type="EMBL" id="JAJEQF010000027">
    <property type="protein sequence ID" value="MCC2168103.1"/>
    <property type="molecule type" value="Genomic_DNA"/>
</dbReference>
<evidence type="ECO:0000256" key="8">
    <source>
        <dbReference type="HAMAP-Rule" id="MF_00083"/>
    </source>
</evidence>
<comment type="catalytic activity">
    <reaction evidence="6 8 9">
        <text>an N-acyl-L-alpha-aminoacyl-tRNA + H2O = an N-acyl-L-amino acid + a tRNA + H(+)</text>
        <dbReference type="Rhea" id="RHEA:54448"/>
        <dbReference type="Rhea" id="RHEA-COMP:10123"/>
        <dbReference type="Rhea" id="RHEA-COMP:13883"/>
        <dbReference type="ChEBI" id="CHEBI:15377"/>
        <dbReference type="ChEBI" id="CHEBI:15378"/>
        <dbReference type="ChEBI" id="CHEBI:59874"/>
        <dbReference type="ChEBI" id="CHEBI:78442"/>
        <dbReference type="ChEBI" id="CHEBI:138191"/>
        <dbReference type="EC" id="3.1.1.29"/>
    </reaction>
</comment>
<dbReference type="FunFam" id="3.40.50.1470:FF:000001">
    <property type="entry name" value="Peptidyl-tRNA hydrolase"/>
    <property type="match status" value="1"/>
</dbReference>
<dbReference type="GO" id="GO:0004045">
    <property type="term" value="F:peptidyl-tRNA hydrolase activity"/>
    <property type="evidence" value="ECO:0007669"/>
    <property type="project" value="UniProtKB-UniRule"/>
</dbReference>
<dbReference type="GO" id="GO:0006515">
    <property type="term" value="P:protein quality control for misfolded or incompletely synthesized proteins"/>
    <property type="evidence" value="ECO:0007669"/>
    <property type="project" value="UniProtKB-UniRule"/>
</dbReference>
<feature type="site" description="Stabilizes the basic form of H active site to accept a proton" evidence="8">
    <location>
        <position position="92"/>
    </location>
</feature>
<dbReference type="Pfam" id="PF01195">
    <property type="entry name" value="Pept_tRNA_hydro"/>
    <property type="match status" value="1"/>
</dbReference>
<evidence type="ECO:0000256" key="3">
    <source>
        <dbReference type="ARBA" id="ARBA00022801"/>
    </source>
</evidence>
<dbReference type="Proteomes" id="UP001199355">
    <property type="component" value="Unassembled WGS sequence"/>
</dbReference>
<feature type="binding site" evidence="8">
    <location>
        <position position="113"/>
    </location>
    <ligand>
        <name>tRNA</name>
        <dbReference type="ChEBI" id="CHEBI:17843"/>
    </ligand>
</feature>